<gene>
    <name evidence="2" type="ORF">VP01_1161g2</name>
</gene>
<feature type="compositionally biased region" description="Polar residues" evidence="1">
    <location>
        <begin position="86"/>
        <end position="96"/>
    </location>
</feature>
<dbReference type="STRING" id="27349.A0A0L6VRM4"/>
<dbReference type="EMBL" id="LAVV01001799">
    <property type="protein sequence ID" value="KNZ63302.1"/>
    <property type="molecule type" value="Genomic_DNA"/>
</dbReference>
<dbReference type="OrthoDB" id="10537129at2759"/>
<evidence type="ECO:0000256" key="1">
    <source>
        <dbReference type="SAM" id="MobiDB-lite"/>
    </source>
</evidence>
<organism evidence="2 3">
    <name type="scientific">Puccinia sorghi</name>
    <dbReference type="NCBI Taxonomy" id="27349"/>
    <lineage>
        <taxon>Eukaryota</taxon>
        <taxon>Fungi</taxon>
        <taxon>Dikarya</taxon>
        <taxon>Basidiomycota</taxon>
        <taxon>Pucciniomycotina</taxon>
        <taxon>Pucciniomycetes</taxon>
        <taxon>Pucciniales</taxon>
        <taxon>Pucciniaceae</taxon>
        <taxon>Puccinia</taxon>
    </lineage>
</organism>
<comment type="caution">
    <text evidence="2">The sequence shown here is derived from an EMBL/GenBank/DDBJ whole genome shotgun (WGS) entry which is preliminary data.</text>
</comment>
<evidence type="ECO:0000313" key="3">
    <source>
        <dbReference type="Proteomes" id="UP000037035"/>
    </source>
</evidence>
<reference evidence="2 3" key="1">
    <citation type="submission" date="2015-08" db="EMBL/GenBank/DDBJ databases">
        <title>Next Generation Sequencing and Analysis of the Genome of Puccinia sorghi L Schw, the Causal Agent of Maize Common Rust.</title>
        <authorList>
            <person name="Rochi L."/>
            <person name="Burguener G."/>
            <person name="Darino M."/>
            <person name="Turjanski A."/>
            <person name="Kreff E."/>
            <person name="Dieguez M.J."/>
            <person name="Sacco F."/>
        </authorList>
    </citation>
    <scope>NUCLEOTIDE SEQUENCE [LARGE SCALE GENOMIC DNA]</scope>
    <source>
        <strain evidence="2 3">RO10H11247</strain>
    </source>
</reference>
<evidence type="ECO:0000313" key="2">
    <source>
        <dbReference type="EMBL" id="KNZ63302.1"/>
    </source>
</evidence>
<name>A0A0L6VRM4_9BASI</name>
<sequence>MGICHYRVGPTLGSLLAITIYLTLKWHKYWPRNDGQDTDEACKSPALFCEEKIPAGLPTSARCNRWPSIGQISSDHCIGFGSPGTKFSSFSSQRSPPDTCRYGGTRPA</sequence>
<keyword evidence="3" id="KW-1185">Reference proteome</keyword>
<dbReference type="AlphaFoldDB" id="A0A0L6VRM4"/>
<feature type="region of interest" description="Disordered" evidence="1">
    <location>
        <begin position="86"/>
        <end position="108"/>
    </location>
</feature>
<proteinExistence type="predicted"/>
<dbReference type="VEuPathDB" id="FungiDB:VP01_1161g2"/>
<dbReference type="Proteomes" id="UP000037035">
    <property type="component" value="Unassembled WGS sequence"/>
</dbReference>
<accession>A0A0L6VRM4</accession>
<protein>
    <submittedName>
        <fullName evidence="2">Uncharacterized protein</fullName>
    </submittedName>
</protein>